<dbReference type="InterPro" id="IPR008878">
    <property type="entry name" value="Transposase_IS66_Orf2"/>
</dbReference>
<accession>A0A6M8HL22</accession>
<dbReference type="RefSeq" id="WP_171832726.1">
    <property type="nucleotide sequence ID" value="NZ_CP053708.1"/>
</dbReference>
<evidence type="ECO:0000313" key="2">
    <source>
        <dbReference type="Proteomes" id="UP000500767"/>
    </source>
</evidence>
<proteinExistence type="predicted"/>
<protein>
    <submittedName>
        <fullName evidence="1">IS66 family insertion sequence element accessory protein TnpB</fullName>
    </submittedName>
</protein>
<gene>
    <name evidence="1" type="primary">tnpB</name>
    <name evidence="1" type="ORF">HN018_00705</name>
</gene>
<dbReference type="PANTHER" id="PTHR36455">
    <property type="match status" value="1"/>
</dbReference>
<dbReference type="Pfam" id="PF05717">
    <property type="entry name" value="TnpB_IS66"/>
    <property type="match status" value="1"/>
</dbReference>
<dbReference type="AlphaFoldDB" id="A0A6M8HL22"/>
<dbReference type="PANTHER" id="PTHR36455:SF1">
    <property type="entry name" value="BLR8292 PROTEIN"/>
    <property type="match status" value="1"/>
</dbReference>
<name>A0A6M8HL22_9PROT</name>
<sequence length="71" mass="7981">MTDNGSCFTPAFARIPSSLGLDPSSGSLFLFRGRRDDLLRCLFWDTHGLVLYAKCLERGRVHTSPPVRRGR</sequence>
<organism evidence="1 2">
    <name type="scientific">Lichenicola cladoniae</name>
    <dbReference type="NCBI Taxonomy" id="1484109"/>
    <lineage>
        <taxon>Bacteria</taxon>
        <taxon>Pseudomonadati</taxon>
        <taxon>Pseudomonadota</taxon>
        <taxon>Alphaproteobacteria</taxon>
        <taxon>Acetobacterales</taxon>
        <taxon>Acetobacteraceae</taxon>
        <taxon>Lichenicola</taxon>
    </lineage>
</organism>
<dbReference type="Proteomes" id="UP000500767">
    <property type="component" value="Chromosome"/>
</dbReference>
<reference evidence="1 2" key="1">
    <citation type="journal article" date="2014" name="World J. Microbiol. Biotechnol.">
        <title>Biodiversity and physiological characteristics of Antarctic and Arctic lichens-associated bacteria.</title>
        <authorList>
            <person name="Lee Y.M."/>
            <person name="Kim E.H."/>
            <person name="Lee H.K."/>
            <person name="Hong S.G."/>
        </authorList>
    </citation>
    <scope>NUCLEOTIDE SEQUENCE [LARGE SCALE GENOMIC DNA]</scope>
    <source>
        <strain evidence="1 2">PAMC 26569</strain>
    </source>
</reference>
<dbReference type="EMBL" id="CP053708">
    <property type="protein sequence ID" value="QKE88765.1"/>
    <property type="molecule type" value="Genomic_DNA"/>
</dbReference>
<dbReference type="NCBIfam" id="NF033819">
    <property type="entry name" value="IS66_TnpB"/>
    <property type="match status" value="1"/>
</dbReference>
<evidence type="ECO:0000313" key="1">
    <source>
        <dbReference type="EMBL" id="QKE88765.1"/>
    </source>
</evidence>
<dbReference type="KEGG" id="lck:HN018_00705"/>
<keyword evidence="2" id="KW-1185">Reference proteome</keyword>